<organism evidence="2 3">
    <name type="scientific">Corchorus capsularis</name>
    <name type="common">Jute</name>
    <dbReference type="NCBI Taxonomy" id="210143"/>
    <lineage>
        <taxon>Eukaryota</taxon>
        <taxon>Viridiplantae</taxon>
        <taxon>Streptophyta</taxon>
        <taxon>Embryophyta</taxon>
        <taxon>Tracheophyta</taxon>
        <taxon>Spermatophyta</taxon>
        <taxon>Magnoliopsida</taxon>
        <taxon>eudicotyledons</taxon>
        <taxon>Gunneridae</taxon>
        <taxon>Pentapetalae</taxon>
        <taxon>rosids</taxon>
        <taxon>malvids</taxon>
        <taxon>Malvales</taxon>
        <taxon>Malvaceae</taxon>
        <taxon>Grewioideae</taxon>
        <taxon>Apeibeae</taxon>
        <taxon>Corchorus</taxon>
    </lineage>
</organism>
<comment type="caution">
    <text evidence="2">The sequence shown here is derived from an EMBL/GenBank/DDBJ whole genome shotgun (WGS) entry which is preliminary data.</text>
</comment>
<evidence type="ECO:0000313" key="3">
    <source>
        <dbReference type="Proteomes" id="UP000188268"/>
    </source>
</evidence>
<gene>
    <name evidence="2" type="ORF">CCACVL1_01399</name>
</gene>
<accession>A0A1R3KIU5</accession>
<dbReference type="Proteomes" id="UP000188268">
    <property type="component" value="Unassembled WGS sequence"/>
</dbReference>
<keyword evidence="3" id="KW-1185">Reference proteome</keyword>
<feature type="region of interest" description="Disordered" evidence="1">
    <location>
        <begin position="1"/>
        <end position="28"/>
    </location>
</feature>
<reference evidence="2 3" key="1">
    <citation type="submission" date="2013-09" db="EMBL/GenBank/DDBJ databases">
        <title>Corchorus capsularis genome sequencing.</title>
        <authorList>
            <person name="Alam M."/>
            <person name="Haque M.S."/>
            <person name="Islam M.S."/>
            <person name="Emdad E.M."/>
            <person name="Islam M.M."/>
            <person name="Ahmed B."/>
            <person name="Halim A."/>
            <person name="Hossen Q.M.M."/>
            <person name="Hossain M.Z."/>
            <person name="Ahmed R."/>
            <person name="Khan M.M."/>
            <person name="Islam R."/>
            <person name="Rashid M.M."/>
            <person name="Khan S.A."/>
            <person name="Rahman M.S."/>
            <person name="Alam M."/>
        </authorList>
    </citation>
    <scope>NUCLEOTIDE SEQUENCE [LARGE SCALE GENOMIC DNA]</scope>
    <source>
        <strain evidence="3">cv. CVL-1</strain>
        <tissue evidence="2">Whole seedling</tissue>
    </source>
</reference>
<dbReference type="Gramene" id="OMP07012">
    <property type="protein sequence ID" value="OMP07012"/>
    <property type="gene ID" value="CCACVL1_01399"/>
</dbReference>
<dbReference type="EMBL" id="AWWV01004710">
    <property type="protein sequence ID" value="OMP07012.1"/>
    <property type="molecule type" value="Genomic_DNA"/>
</dbReference>
<feature type="non-terminal residue" evidence="2">
    <location>
        <position position="1"/>
    </location>
</feature>
<protein>
    <submittedName>
        <fullName evidence="2">Uncharacterized protein</fullName>
    </submittedName>
</protein>
<proteinExistence type="predicted"/>
<sequence length="28" mass="2795">DWAALLGKGGPGGTNPLLDEVVKSTALD</sequence>
<feature type="non-terminal residue" evidence="2">
    <location>
        <position position="28"/>
    </location>
</feature>
<evidence type="ECO:0000313" key="2">
    <source>
        <dbReference type="EMBL" id="OMP07012.1"/>
    </source>
</evidence>
<evidence type="ECO:0000256" key="1">
    <source>
        <dbReference type="SAM" id="MobiDB-lite"/>
    </source>
</evidence>
<name>A0A1R3KIU5_COCAP</name>
<dbReference type="AlphaFoldDB" id="A0A1R3KIU5"/>